<reference evidence="1 2" key="1">
    <citation type="journal article" date="2017" name="Int. J. Syst. Evol. Microbiol.">
        <title>Ramlibacter monticola sp. nov., isolated from forest soil.</title>
        <authorList>
            <person name="Chaudhary D.K."/>
            <person name="Kim J."/>
        </authorList>
    </citation>
    <scope>NUCLEOTIDE SEQUENCE [LARGE SCALE GENOMIC DNA]</scope>
    <source>
        <strain evidence="1 2">KACC 19175</strain>
    </source>
</reference>
<gene>
    <name evidence="1" type="ORF">JJ685_05205</name>
</gene>
<dbReference type="Proteomes" id="UP000599109">
    <property type="component" value="Unassembled WGS sequence"/>
</dbReference>
<evidence type="ECO:0000313" key="2">
    <source>
        <dbReference type="Proteomes" id="UP000599109"/>
    </source>
</evidence>
<protein>
    <submittedName>
        <fullName evidence="1">Uncharacterized protein</fullName>
    </submittedName>
</protein>
<dbReference type="AlphaFoldDB" id="A0A936YYY4"/>
<proteinExistence type="predicted"/>
<sequence>MKATANFSHHLLGAVPKGATVTGAQGLLDELAAQGLINESGVADATPRLDVDEPSDTLIVDGCDSTGSGTATFTATNAPAAISPKKWIKVTIGGVVGYLPWFST</sequence>
<organism evidence="1 2">
    <name type="scientific">Ramlibacter monticola</name>
    <dbReference type="NCBI Taxonomy" id="1926872"/>
    <lineage>
        <taxon>Bacteria</taxon>
        <taxon>Pseudomonadati</taxon>
        <taxon>Pseudomonadota</taxon>
        <taxon>Betaproteobacteria</taxon>
        <taxon>Burkholderiales</taxon>
        <taxon>Comamonadaceae</taxon>
        <taxon>Ramlibacter</taxon>
    </lineage>
</organism>
<evidence type="ECO:0000313" key="1">
    <source>
        <dbReference type="EMBL" id="MBL0390535.1"/>
    </source>
</evidence>
<name>A0A936YYY4_9BURK</name>
<accession>A0A936YYY4</accession>
<keyword evidence="2" id="KW-1185">Reference proteome</keyword>
<dbReference type="RefSeq" id="WP_201673130.1">
    <property type="nucleotide sequence ID" value="NZ_JAEQNE010000001.1"/>
</dbReference>
<dbReference type="EMBL" id="JAEQNE010000001">
    <property type="protein sequence ID" value="MBL0390535.1"/>
    <property type="molecule type" value="Genomic_DNA"/>
</dbReference>
<comment type="caution">
    <text evidence="1">The sequence shown here is derived from an EMBL/GenBank/DDBJ whole genome shotgun (WGS) entry which is preliminary data.</text>
</comment>